<keyword evidence="2" id="KW-0479">Metal-binding</keyword>
<dbReference type="KEGG" id="taer:GT409_07620"/>
<dbReference type="EMBL" id="CP047593">
    <property type="protein sequence ID" value="QHI69324.1"/>
    <property type="molecule type" value="Genomic_DNA"/>
</dbReference>
<name>A0A6P1M9U7_9BACT</name>
<evidence type="ECO:0000256" key="1">
    <source>
        <dbReference type="ARBA" id="ARBA00008779"/>
    </source>
</evidence>
<feature type="chain" id="PRO_5026887559" evidence="5">
    <location>
        <begin position="18"/>
        <end position="579"/>
    </location>
</feature>
<keyword evidence="3 7" id="KW-0378">Hydrolase</keyword>
<evidence type="ECO:0000313" key="7">
    <source>
        <dbReference type="EMBL" id="QHI69324.1"/>
    </source>
</evidence>
<protein>
    <submittedName>
        <fullName evidence="7">Sulfatase-like hydrolase/transferase</fullName>
    </submittedName>
</protein>
<dbReference type="PROSITE" id="PS00149">
    <property type="entry name" value="SULFATASE_2"/>
    <property type="match status" value="1"/>
</dbReference>
<feature type="domain" description="Sulfatase N-terminal" evidence="6">
    <location>
        <begin position="75"/>
        <end position="423"/>
    </location>
</feature>
<dbReference type="InterPro" id="IPR050738">
    <property type="entry name" value="Sulfatase"/>
</dbReference>
<proteinExistence type="inferred from homology"/>
<dbReference type="RefSeq" id="WP_160628506.1">
    <property type="nucleotide sequence ID" value="NZ_CP047593.1"/>
</dbReference>
<dbReference type="PANTHER" id="PTHR42693">
    <property type="entry name" value="ARYLSULFATASE FAMILY MEMBER"/>
    <property type="match status" value="1"/>
</dbReference>
<keyword evidence="7" id="KW-0808">Transferase</keyword>
<dbReference type="Gene3D" id="3.40.720.10">
    <property type="entry name" value="Alkaline Phosphatase, subunit A"/>
    <property type="match status" value="2"/>
</dbReference>
<dbReference type="InterPro" id="IPR017850">
    <property type="entry name" value="Alkaline_phosphatase_core_sf"/>
</dbReference>
<dbReference type="PROSITE" id="PS00523">
    <property type="entry name" value="SULFATASE_1"/>
    <property type="match status" value="1"/>
</dbReference>
<dbReference type="AlphaFoldDB" id="A0A6P1M9U7"/>
<organism evidence="7 8">
    <name type="scientific">Tichowtungia aerotolerans</name>
    <dbReference type="NCBI Taxonomy" id="2697043"/>
    <lineage>
        <taxon>Bacteria</taxon>
        <taxon>Pseudomonadati</taxon>
        <taxon>Kiritimatiellota</taxon>
        <taxon>Tichowtungiia</taxon>
        <taxon>Tichowtungiales</taxon>
        <taxon>Tichowtungiaceae</taxon>
        <taxon>Tichowtungia</taxon>
    </lineage>
</organism>
<dbReference type="SUPFAM" id="SSF53649">
    <property type="entry name" value="Alkaline phosphatase-like"/>
    <property type="match status" value="1"/>
</dbReference>
<dbReference type="GO" id="GO:0046872">
    <property type="term" value="F:metal ion binding"/>
    <property type="evidence" value="ECO:0007669"/>
    <property type="project" value="UniProtKB-KW"/>
</dbReference>
<evidence type="ECO:0000256" key="2">
    <source>
        <dbReference type="ARBA" id="ARBA00022723"/>
    </source>
</evidence>
<sequence>MKNMLMTGLAMGMSACAAEKPNIVLMYVDDLDFDQVSIYDTDSFPSYTGAQRTGNLASKNLITANQNGRFLKTGEMSWHKNPTMLTPNVARLAKEGVVLDRFYLTTSVCTPSRYSLLTGRYASRSPRLLSENPPGTVPLLGWNSHMDSGENNLAKDLKAAGYKTGLVGKWHLNDYDIPEIDFASGYDGHHVRNGTGKGLRPFQLVGSYFLPTADYGDPAVQKEVGRIYDVMQKRVQRISGFDVVDRLYYANYGELPIPRHMKAHNLEWLTEGALNFIDDNKDEPFFLYFSITAPHGQYFADWMERDWRVTPAGMLTEKPKGMPSRESVLQRIQAAGLPPQNTMATWIDDSLGALLKKLDETGLAENTIVLFLSDHQSRGKLTVHEGHRAPGVIRWPGQIQPATREGRIISNIDMLPSLLAAVGSVPPADAVVDGRNFFPILGNEGDWRDHLLLETSYSRAIVSKDWKYIAHRPPQEVLDKMEADRIASEQADGDGRRHVGWSGRYTNPASGLGVRFNADQDFPAYFDADQLYNLADDVFEQRNLYTNPELQSKVKELKQQMDAELKKLPHAFGEFGEKL</sequence>
<keyword evidence="4" id="KW-0106">Calcium</keyword>
<dbReference type="InterPro" id="IPR024607">
    <property type="entry name" value="Sulfatase_CS"/>
</dbReference>
<dbReference type="PROSITE" id="PS51257">
    <property type="entry name" value="PROKAR_LIPOPROTEIN"/>
    <property type="match status" value="1"/>
</dbReference>
<evidence type="ECO:0000313" key="8">
    <source>
        <dbReference type="Proteomes" id="UP000464954"/>
    </source>
</evidence>
<dbReference type="PANTHER" id="PTHR42693:SF53">
    <property type="entry name" value="ENDO-4-O-SULFATASE"/>
    <property type="match status" value="1"/>
</dbReference>
<dbReference type="Proteomes" id="UP000464954">
    <property type="component" value="Chromosome"/>
</dbReference>
<gene>
    <name evidence="7" type="ORF">GT409_07620</name>
</gene>
<evidence type="ECO:0000256" key="5">
    <source>
        <dbReference type="SAM" id="SignalP"/>
    </source>
</evidence>
<dbReference type="InterPro" id="IPR000917">
    <property type="entry name" value="Sulfatase_N"/>
</dbReference>
<keyword evidence="8" id="KW-1185">Reference proteome</keyword>
<keyword evidence="5" id="KW-0732">Signal</keyword>
<feature type="signal peptide" evidence="5">
    <location>
        <begin position="1"/>
        <end position="17"/>
    </location>
</feature>
<evidence type="ECO:0000259" key="6">
    <source>
        <dbReference type="Pfam" id="PF00884"/>
    </source>
</evidence>
<comment type="similarity">
    <text evidence="1">Belongs to the sulfatase family.</text>
</comment>
<evidence type="ECO:0000256" key="4">
    <source>
        <dbReference type="ARBA" id="ARBA00022837"/>
    </source>
</evidence>
<dbReference type="Pfam" id="PF00884">
    <property type="entry name" value="Sulfatase"/>
    <property type="match status" value="1"/>
</dbReference>
<reference evidence="7 8" key="1">
    <citation type="submission" date="2020-01" db="EMBL/GenBank/DDBJ databases">
        <title>Ponticoccus aerotolerans gen. nov., sp. nov., an anaerobic bacterium and proposal of Ponticoccusceae fam. nov., Ponticoccusles ord. nov. and Ponticoccuse classis nov. in the phylum Kiritimatiellaeota.</title>
        <authorList>
            <person name="Zhou L.Y."/>
            <person name="Du Z.J."/>
        </authorList>
    </citation>
    <scope>NUCLEOTIDE SEQUENCE [LARGE SCALE GENOMIC DNA]</scope>
    <source>
        <strain evidence="7 8">S-5007</strain>
    </source>
</reference>
<dbReference type="GO" id="GO:0004065">
    <property type="term" value="F:arylsulfatase activity"/>
    <property type="evidence" value="ECO:0007669"/>
    <property type="project" value="TreeGrafter"/>
</dbReference>
<accession>A0A6P1M9U7</accession>
<evidence type="ECO:0000256" key="3">
    <source>
        <dbReference type="ARBA" id="ARBA00022801"/>
    </source>
</evidence>
<dbReference type="GO" id="GO:0016740">
    <property type="term" value="F:transferase activity"/>
    <property type="evidence" value="ECO:0007669"/>
    <property type="project" value="UniProtKB-KW"/>
</dbReference>